<feature type="domain" description="M23ase beta-sheet core" evidence="2">
    <location>
        <begin position="141"/>
        <end position="234"/>
    </location>
</feature>
<sequence>MAQGELVVLKQLPEKVKSILMNEREYPVTTDGFAIAAFSRDEAAKVDLFTTSGDEVAGRFVLGITPAKWDIQRINGVQQSKVTPNKSHDAEILREQKDVRKSLMVMQAGDFWREGFIEPVKGRISGHFGNQRVFNGTPKSPHSGTDIAAPEGTPVKASGGGKVILSGKDYFYTGNMVIIDHGQGLQTIYAHLKEAKVKEGEIVKQGDIIGLVGKTGRATGPHLHWGASLNNVRFRPHSLLDINTKKCRLIEGGNVIGE</sequence>
<dbReference type="Pfam" id="PF01551">
    <property type="entry name" value="Peptidase_M23"/>
    <property type="match status" value="1"/>
</dbReference>
<dbReference type="InterPro" id="IPR011055">
    <property type="entry name" value="Dup_hybrid_motif"/>
</dbReference>
<dbReference type="PANTHER" id="PTHR21666">
    <property type="entry name" value="PEPTIDASE-RELATED"/>
    <property type="match status" value="1"/>
</dbReference>
<organism evidence="3">
    <name type="scientific">uncultured Alphaproteobacteria bacterium</name>
    <dbReference type="NCBI Taxonomy" id="91750"/>
    <lineage>
        <taxon>Bacteria</taxon>
        <taxon>Pseudomonadati</taxon>
        <taxon>Pseudomonadota</taxon>
        <taxon>Alphaproteobacteria</taxon>
        <taxon>environmental samples</taxon>
    </lineage>
</organism>
<dbReference type="GO" id="GO:0004222">
    <property type="term" value="F:metalloendopeptidase activity"/>
    <property type="evidence" value="ECO:0007669"/>
    <property type="project" value="TreeGrafter"/>
</dbReference>
<dbReference type="SUPFAM" id="SSF51261">
    <property type="entry name" value="Duplicated hybrid motif"/>
    <property type="match status" value="1"/>
</dbReference>
<accession>A0A6G8F1V0</accession>
<keyword evidence="1" id="KW-0732">Signal</keyword>
<dbReference type="FunFam" id="2.70.70.10:FF:000019">
    <property type="entry name" value="M23 family peptidase"/>
    <property type="match status" value="1"/>
</dbReference>
<dbReference type="InterPro" id="IPR050570">
    <property type="entry name" value="Cell_wall_metabolism_enzyme"/>
</dbReference>
<dbReference type="CDD" id="cd12797">
    <property type="entry name" value="M23_peptidase"/>
    <property type="match status" value="1"/>
</dbReference>
<protein>
    <recommendedName>
        <fullName evidence="2">M23ase beta-sheet core domain-containing protein</fullName>
    </recommendedName>
</protein>
<dbReference type="InterPro" id="IPR016047">
    <property type="entry name" value="M23ase_b-sheet_dom"/>
</dbReference>
<dbReference type="PANTHER" id="PTHR21666:SF289">
    <property type="entry name" value="L-ALA--D-GLU ENDOPEPTIDASE"/>
    <property type="match status" value="1"/>
</dbReference>
<evidence type="ECO:0000259" key="2">
    <source>
        <dbReference type="Pfam" id="PF01551"/>
    </source>
</evidence>
<name>A0A6G8F1V0_9PROT</name>
<evidence type="ECO:0000313" key="3">
    <source>
        <dbReference type="EMBL" id="QIM10260.1"/>
    </source>
</evidence>
<evidence type="ECO:0000256" key="1">
    <source>
        <dbReference type="ARBA" id="ARBA00022729"/>
    </source>
</evidence>
<dbReference type="Gene3D" id="2.70.70.10">
    <property type="entry name" value="Glucose Permease (Domain IIA)"/>
    <property type="match status" value="1"/>
</dbReference>
<proteinExistence type="predicted"/>
<dbReference type="EMBL" id="MN990728">
    <property type="protein sequence ID" value="QIM10260.1"/>
    <property type="molecule type" value="Genomic_DNA"/>
</dbReference>
<reference evidence="3" key="1">
    <citation type="journal article" date="2020" name="J. ISSAAS">
        <title>Lactobacilli and other gastrointestinal microbiota of Peromyscus leucopus, reservoir host for agents of Lyme disease and other zoonoses in North America.</title>
        <authorList>
            <person name="Milovic A."/>
            <person name="Bassam K."/>
            <person name="Shao H."/>
            <person name="Chatzistamou I."/>
            <person name="Tufts D.M."/>
            <person name="Diuk-Wasser M."/>
            <person name="Barbour A.G."/>
        </authorList>
    </citation>
    <scope>NUCLEOTIDE SEQUENCE</scope>
    <source>
        <strain evidence="3">LL90</strain>
    </source>
</reference>
<dbReference type="AlphaFoldDB" id="A0A6G8F1V0"/>
<gene>
    <name evidence="3" type="ORF">PlAlph_0140</name>
</gene>